<dbReference type="Pfam" id="PF01553">
    <property type="entry name" value="Acyltransferase"/>
    <property type="match status" value="1"/>
</dbReference>
<reference evidence="2 3" key="1">
    <citation type="submission" date="2023-09" db="EMBL/GenBank/DDBJ databases">
        <authorList>
            <person name="Rey-Velasco X."/>
        </authorList>
    </citation>
    <scope>NUCLEOTIDE SEQUENCE [LARGE SCALE GENOMIC DNA]</scope>
    <source>
        <strain evidence="2 3">F394</strain>
    </source>
</reference>
<dbReference type="GO" id="GO:0016746">
    <property type="term" value="F:acyltransferase activity"/>
    <property type="evidence" value="ECO:0007669"/>
    <property type="project" value="UniProtKB-KW"/>
</dbReference>
<proteinExistence type="predicted"/>
<keyword evidence="2" id="KW-0808">Transferase</keyword>
<dbReference type="RefSeq" id="WP_311666039.1">
    <property type="nucleotide sequence ID" value="NZ_JAVRHT010000076.1"/>
</dbReference>
<organism evidence="2 3">
    <name type="scientific">Rubrivirga litoralis</name>
    <dbReference type="NCBI Taxonomy" id="3075598"/>
    <lineage>
        <taxon>Bacteria</taxon>
        <taxon>Pseudomonadati</taxon>
        <taxon>Rhodothermota</taxon>
        <taxon>Rhodothermia</taxon>
        <taxon>Rhodothermales</taxon>
        <taxon>Rubricoccaceae</taxon>
        <taxon>Rubrivirga</taxon>
    </lineage>
</organism>
<dbReference type="EMBL" id="JAVRHT010000076">
    <property type="protein sequence ID" value="MDT0633289.1"/>
    <property type="molecule type" value="Genomic_DNA"/>
</dbReference>
<accession>A0ABU3BVH9</accession>
<dbReference type="Proteomes" id="UP001267426">
    <property type="component" value="Unassembled WGS sequence"/>
</dbReference>
<dbReference type="SUPFAM" id="SSF69593">
    <property type="entry name" value="Glycerol-3-phosphate (1)-acyltransferase"/>
    <property type="match status" value="1"/>
</dbReference>
<feature type="domain" description="Phospholipid/glycerol acyltransferase" evidence="1">
    <location>
        <begin position="57"/>
        <end position="175"/>
    </location>
</feature>
<sequence length="252" mass="27840">MTEPVYRGETLAQGLARRYAERTMLADLRGGLRRAVWVGASPPASGPPVDPAPGRPLVVYANHHVYPDSFLLWFLLTRVLGRPMVVWMEAWERAPLFGPVGALPFPADDGRARARTMRETVRRMERDPRTALYVYPEGSMGVPEAGLRPFKADLPRLARVLPDDAAWWPVGLSTSWWGESRPTALLAGGAAHDTPDGGERGRLQAVLDRLHDARPDDVGAGRAHVILDGARGADERWDLSRVAPLFRRLTFG</sequence>
<gene>
    <name evidence="2" type="ORF">RM540_16160</name>
</gene>
<name>A0ABU3BVH9_9BACT</name>
<dbReference type="SMART" id="SM00563">
    <property type="entry name" value="PlsC"/>
    <property type="match status" value="1"/>
</dbReference>
<evidence type="ECO:0000313" key="3">
    <source>
        <dbReference type="Proteomes" id="UP001267426"/>
    </source>
</evidence>
<protein>
    <submittedName>
        <fullName evidence="2">1-acyl-sn-glycerol-3-phosphate acyltransferase</fullName>
    </submittedName>
</protein>
<keyword evidence="2" id="KW-0012">Acyltransferase</keyword>
<comment type="caution">
    <text evidence="2">The sequence shown here is derived from an EMBL/GenBank/DDBJ whole genome shotgun (WGS) entry which is preliminary data.</text>
</comment>
<evidence type="ECO:0000259" key="1">
    <source>
        <dbReference type="SMART" id="SM00563"/>
    </source>
</evidence>
<evidence type="ECO:0000313" key="2">
    <source>
        <dbReference type="EMBL" id="MDT0633289.1"/>
    </source>
</evidence>
<dbReference type="InterPro" id="IPR002123">
    <property type="entry name" value="Plipid/glycerol_acylTrfase"/>
</dbReference>
<keyword evidence="3" id="KW-1185">Reference proteome</keyword>